<dbReference type="NCBIfam" id="NF006612">
    <property type="entry name" value="PRK09174.1"/>
    <property type="match status" value="1"/>
</dbReference>
<feature type="transmembrane region" description="Helical" evidence="15">
    <location>
        <begin position="59"/>
        <end position="78"/>
    </location>
</feature>
<dbReference type="CDD" id="cd06503">
    <property type="entry name" value="ATP-synt_Fo_b"/>
    <property type="match status" value="1"/>
</dbReference>
<comment type="subunit">
    <text evidence="14 15">F-type ATPases have 2 components, F(1) - the catalytic core - and F(0) - the membrane proton channel. F(1) has five subunits: alpha(3), beta(3), gamma(1), delta(1), epsilon(1). F(0) has three main subunits: a(1), b(2) and c(10-14). The alpha and beta chains form an alternating ring which encloses part of the gamma chain. F(1) is attached to F(0) by a central stalk formed by the gamma and epsilon chains, while a peripheral stalk is formed by the delta and b chains.</text>
</comment>
<comment type="function">
    <text evidence="13">Component of the F(0) channel, it forms part of the peripheral stalk, linking F(1) to F(0). The b'-subunit is a diverged and duplicated form of b found in plants and photosynthetic bacteria.</text>
</comment>
<evidence type="ECO:0000256" key="3">
    <source>
        <dbReference type="ARBA" id="ARBA00022448"/>
    </source>
</evidence>
<evidence type="ECO:0000256" key="1">
    <source>
        <dbReference type="ARBA" id="ARBA00004377"/>
    </source>
</evidence>
<keyword evidence="6 15" id="KW-0812">Transmembrane</keyword>
<sequence length="207" mass="21243">MSETHGPAGTFIIAQTSATPEAPAPGTGTHSGVEIGVPPAEAHGAGFPPFDATTFPSQLIWLAIAFVALYWLMSRVALPRIATILEERHDRIADDLEEAGKLKAESEAAAKAYEQALAGARGKATSIASETRDKLTAEAEASRKSLEAELNAKLTDAESKIAATKTSAMTNVRGIAVDAAGAIVNQLTGAAPAPQAVEAAVDKAIGS</sequence>
<keyword evidence="5 15" id="KW-0138">CF(0)</keyword>
<dbReference type="Pfam" id="PF00430">
    <property type="entry name" value="ATP-synt_B"/>
    <property type="match status" value="1"/>
</dbReference>
<evidence type="ECO:0000256" key="4">
    <source>
        <dbReference type="ARBA" id="ARBA00022475"/>
    </source>
</evidence>
<evidence type="ECO:0000256" key="13">
    <source>
        <dbReference type="ARBA" id="ARBA00025614"/>
    </source>
</evidence>
<evidence type="ECO:0000313" key="18">
    <source>
        <dbReference type="EMBL" id="MFD2140653.1"/>
    </source>
</evidence>
<dbReference type="EMBL" id="JBHUHD010000001">
    <property type="protein sequence ID" value="MFD2140653.1"/>
    <property type="molecule type" value="Genomic_DNA"/>
</dbReference>
<evidence type="ECO:0000313" key="19">
    <source>
        <dbReference type="Proteomes" id="UP001597299"/>
    </source>
</evidence>
<evidence type="ECO:0000256" key="16">
    <source>
        <dbReference type="RuleBase" id="RU003848"/>
    </source>
</evidence>
<accession>A0ABW4YWU8</accession>
<comment type="function">
    <text evidence="12 15">F(1)F(0) ATP synthase produces ATP from ADP in the presence of a proton or sodium gradient. F-type ATPases consist of two structural domains, F(1) containing the extramembraneous catalytic core and F(0) containing the membrane proton channel, linked together by a central stalk and a peripheral stalk. During catalysis, ATP synthesis in the catalytic domain of F(1) is coupled via a rotary mechanism of the central stalk subunits to proton translocation.</text>
</comment>
<evidence type="ECO:0000256" key="10">
    <source>
        <dbReference type="ARBA" id="ARBA00023136"/>
    </source>
</evidence>
<dbReference type="PANTHER" id="PTHR33445:SF1">
    <property type="entry name" value="ATP SYNTHASE SUBUNIT B"/>
    <property type="match status" value="1"/>
</dbReference>
<evidence type="ECO:0000256" key="2">
    <source>
        <dbReference type="ARBA" id="ARBA00005513"/>
    </source>
</evidence>
<evidence type="ECO:0000256" key="14">
    <source>
        <dbReference type="ARBA" id="ARBA00025830"/>
    </source>
</evidence>
<keyword evidence="10 15" id="KW-0472">Membrane</keyword>
<dbReference type="InterPro" id="IPR002146">
    <property type="entry name" value="ATP_synth_b/b'su_bac/chlpt"/>
</dbReference>
<reference evidence="19" key="1">
    <citation type="journal article" date="2019" name="Int. J. Syst. Evol. Microbiol.">
        <title>The Global Catalogue of Microorganisms (GCM) 10K type strain sequencing project: providing services to taxonomists for standard genome sequencing and annotation.</title>
        <authorList>
            <consortium name="The Broad Institute Genomics Platform"/>
            <consortium name="The Broad Institute Genome Sequencing Center for Infectious Disease"/>
            <person name="Wu L."/>
            <person name="Ma J."/>
        </authorList>
    </citation>
    <scope>NUCLEOTIDE SEQUENCE [LARGE SCALE GENOMIC DNA]</scope>
    <source>
        <strain evidence="19">CCM 7435</strain>
    </source>
</reference>
<feature type="region of interest" description="Disordered" evidence="17">
    <location>
        <begin position="17"/>
        <end position="40"/>
    </location>
</feature>
<dbReference type="HAMAP" id="MF_01398">
    <property type="entry name" value="ATP_synth_b_bprime"/>
    <property type="match status" value="1"/>
</dbReference>
<keyword evidence="8 15" id="KW-1133">Transmembrane helix</keyword>
<comment type="caution">
    <text evidence="18">The sequence shown here is derived from an EMBL/GenBank/DDBJ whole genome shotgun (WGS) entry which is preliminary data.</text>
</comment>
<protein>
    <recommendedName>
        <fullName evidence="15">ATP synthase subunit b</fullName>
    </recommendedName>
    <alternativeName>
        <fullName evidence="15">ATP synthase F(0) sector subunit b</fullName>
    </alternativeName>
    <alternativeName>
        <fullName evidence="15">ATPase subunit I</fullName>
    </alternativeName>
    <alternativeName>
        <fullName evidence="15">F-type ATPase subunit b</fullName>
        <shortName evidence="15">F-ATPase subunit b</shortName>
    </alternativeName>
</protein>
<evidence type="ECO:0000256" key="17">
    <source>
        <dbReference type="SAM" id="MobiDB-lite"/>
    </source>
</evidence>
<keyword evidence="9 15" id="KW-0406">Ion transport</keyword>
<gene>
    <name evidence="15" type="primary">atpF</name>
    <name evidence="18" type="ORF">ACFSNC_09600</name>
</gene>
<keyword evidence="11 15" id="KW-0066">ATP synthesis</keyword>
<name>A0ABW4YWU8_9HYPH</name>
<evidence type="ECO:0000256" key="12">
    <source>
        <dbReference type="ARBA" id="ARBA00025198"/>
    </source>
</evidence>
<keyword evidence="19" id="KW-1185">Reference proteome</keyword>
<evidence type="ECO:0000256" key="5">
    <source>
        <dbReference type="ARBA" id="ARBA00022547"/>
    </source>
</evidence>
<dbReference type="Proteomes" id="UP001597299">
    <property type="component" value="Unassembled WGS sequence"/>
</dbReference>
<keyword evidence="7 15" id="KW-0375">Hydrogen ion transport</keyword>
<keyword evidence="4 15" id="KW-1003">Cell membrane</keyword>
<comment type="similarity">
    <text evidence="2 15 16">Belongs to the ATPase B chain family.</text>
</comment>
<proteinExistence type="inferred from homology"/>
<evidence type="ECO:0000256" key="9">
    <source>
        <dbReference type="ARBA" id="ARBA00023065"/>
    </source>
</evidence>
<comment type="subcellular location">
    <subcellularLocation>
        <location evidence="1">Cell inner membrane</location>
        <topology evidence="1">Single-pass membrane protein</topology>
    </subcellularLocation>
    <subcellularLocation>
        <location evidence="15">Cell membrane</location>
        <topology evidence="15">Single-pass membrane protein</topology>
    </subcellularLocation>
</comment>
<evidence type="ECO:0000256" key="8">
    <source>
        <dbReference type="ARBA" id="ARBA00022989"/>
    </source>
</evidence>
<dbReference type="InterPro" id="IPR050059">
    <property type="entry name" value="ATP_synthase_B_chain"/>
</dbReference>
<evidence type="ECO:0000256" key="6">
    <source>
        <dbReference type="ARBA" id="ARBA00022692"/>
    </source>
</evidence>
<evidence type="ECO:0000256" key="15">
    <source>
        <dbReference type="HAMAP-Rule" id="MF_01398"/>
    </source>
</evidence>
<evidence type="ECO:0000256" key="7">
    <source>
        <dbReference type="ARBA" id="ARBA00022781"/>
    </source>
</evidence>
<organism evidence="18 19">
    <name type="scientific">Ancylobacter oerskovii</name>
    <dbReference type="NCBI Taxonomy" id="459519"/>
    <lineage>
        <taxon>Bacteria</taxon>
        <taxon>Pseudomonadati</taxon>
        <taxon>Pseudomonadota</taxon>
        <taxon>Alphaproteobacteria</taxon>
        <taxon>Hyphomicrobiales</taxon>
        <taxon>Xanthobacteraceae</taxon>
        <taxon>Ancylobacter</taxon>
    </lineage>
</organism>
<keyword evidence="3 15" id="KW-0813">Transport</keyword>
<dbReference type="PANTHER" id="PTHR33445">
    <property type="entry name" value="ATP SYNTHASE SUBUNIT B', CHLOROPLASTIC"/>
    <property type="match status" value="1"/>
</dbReference>
<evidence type="ECO:0000256" key="11">
    <source>
        <dbReference type="ARBA" id="ARBA00023310"/>
    </source>
</evidence>
<dbReference type="RefSeq" id="WP_213350855.1">
    <property type="nucleotide sequence ID" value="NZ_JAHBGB010000002.1"/>
</dbReference>